<evidence type="ECO:0000313" key="5">
    <source>
        <dbReference type="EMBL" id="RNM29829.1"/>
    </source>
</evidence>
<dbReference type="InterPro" id="IPR029493">
    <property type="entry name" value="RecD2-like_HHH"/>
</dbReference>
<keyword evidence="3 5" id="KW-0347">Helicase</keyword>
<accession>A0A3N0HYJ5</accession>
<evidence type="ECO:0000256" key="1">
    <source>
        <dbReference type="ARBA" id="ARBA00022741"/>
    </source>
</evidence>
<name>A0A3N0HYJ5_9FIRM</name>
<dbReference type="AlphaFoldDB" id="A0A3N0HYJ5"/>
<reference evidence="5 6" key="1">
    <citation type="submission" date="2018-11" db="EMBL/GenBank/DDBJ databases">
        <title>Clostridium sp. nov., a member of the family Erysipelotrichaceae isolated from pig faeces.</title>
        <authorList>
            <person name="Chang Y.-H."/>
        </authorList>
    </citation>
    <scope>NUCLEOTIDE SEQUENCE [LARGE SCALE GENOMIC DNA]</scope>
    <source>
        <strain evidence="5 6">YH-panp20</strain>
    </source>
</reference>
<keyword evidence="2 3" id="KW-0067">ATP-binding</keyword>
<evidence type="ECO:0000256" key="3">
    <source>
        <dbReference type="HAMAP-Rule" id="MF_01488"/>
    </source>
</evidence>
<evidence type="ECO:0000256" key="2">
    <source>
        <dbReference type="ARBA" id="ARBA00022840"/>
    </source>
</evidence>
<dbReference type="EMBL" id="RJQC01000003">
    <property type="protein sequence ID" value="RNM29829.1"/>
    <property type="molecule type" value="Genomic_DNA"/>
</dbReference>
<dbReference type="PANTHER" id="PTHR43788:SF6">
    <property type="entry name" value="DNA HELICASE B"/>
    <property type="match status" value="1"/>
</dbReference>
<dbReference type="Pfam" id="PF18335">
    <property type="entry name" value="SH3_13"/>
    <property type="match status" value="1"/>
</dbReference>
<dbReference type="InterPro" id="IPR027785">
    <property type="entry name" value="UvrD-like_helicase_C"/>
</dbReference>
<feature type="domain" description="AAA+ ATPase" evidence="4">
    <location>
        <begin position="334"/>
        <end position="480"/>
    </location>
</feature>
<dbReference type="Pfam" id="PF14490">
    <property type="entry name" value="HHH_RecD2"/>
    <property type="match status" value="1"/>
</dbReference>
<dbReference type="OrthoDB" id="9803432at2"/>
<dbReference type="CDD" id="cd18809">
    <property type="entry name" value="SF1_C_RecD"/>
    <property type="match status" value="1"/>
</dbReference>
<dbReference type="InterPro" id="IPR027417">
    <property type="entry name" value="P-loop_NTPase"/>
</dbReference>
<dbReference type="SMART" id="SM00382">
    <property type="entry name" value="AAA"/>
    <property type="match status" value="1"/>
</dbReference>
<dbReference type="NCBIfam" id="TIGR01448">
    <property type="entry name" value="recD_rel"/>
    <property type="match status" value="1"/>
</dbReference>
<keyword evidence="3" id="KW-0238">DNA-binding</keyword>
<feature type="binding site" evidence="3">
    <location>
        <begin position="345"/>
        <end position="349"/>
    </location>
    <ligand>
        <name>ATP</name>
        <dbReference type="ChEBI" id="CHEBI:30616"/>
    </ligand>
</feature>
<dbReference type="GO" id="GO:0006310">
    <property type="term" value="P:DNA recombination"/>
    <property type="evidence" value="ECO:0007669"/>
    <property type="project" value="InterPro"/>
</dbReference>
<dbReference type="GO" id="GO:0003677">
    <property type="term" value="F:DNA binding"/>
    <property type="evidence" value="ECO:0007669"/>
    <property type="project" value="UniProtKB-UniRule"/>
</dbReference>
<dbReference type="Gene3D" id="1.10.10.2220">
    <property type="match status" value="1"/>
</dbReference>
<dbReference type="InterPro" id="IPR006345">
    <property type="entry name" value="RecD2"/>
</dbReference>
<keyword evidence="3" id="KW-0378">Hydrolase</keyword>
<dbReference type="Proteomes" id="UP000276568">
    <property type="component" value="Unassembled WGS sequence"/>
</dbReference>
<comment type="caution">
    <text evidence="5">The sequence shown here is derived from an EMBL/GenBank/DDBJ whole genome shotgun (WGS) entry which is preliminary data.</text>
</comment>
<gene>
    <name evidence="3" type="primary">recD2</name>
    <name evidence="5" type="ORF">EDX97_09395</name>
</gene>
<dbReference type="InterPro" id="IPR003593">
    <property type="entry name" value="AAA+_ATPase"/>
</dbReference>
<dbReference type="GO" id="GO:0043139">
    <property type="term" value="F:5'-3' DNA helicase activity"/>
    <property type="evidence" value="ECO:0007669"/>
    <property type="project" value="UniProtKB-UniRule"/>
</dbReference>
<dbReference type="HAMAP" id="MF_01488">
    <property type="entry name" value="RecD2"/>
    <property type="match status" value="1"/>
</dbReference>
<comment type="similarity">
    <text evidence="3">Belongs to the RecD family. RecD2 subfamily.</text>
</comment>
<dbReference type="Gene3D" id="2.30.30.940">
    <property type="match status" value="1"/>
</dbReference>
<dbReference type="Pfam" id="PF13245">
    <property type="entry name" value="AAA_19"/>
    <property type="match status" value="1"/>
</dbReference>
<dbReference type="SUPFAM" id="SSF52540">
    <property type="entry name" value="P-loop containing nucleoside triphosphate hydrolases"/>
    <property type="match status" value="2"/>
</dbReference>
<evidence type="ECO:0000313" key="6">
    <source>
        <dbReference type="Proteomes" id="UP000276568"/>
    </source>
</evidence>
<keyword evidence="6" id="KW-1185">Reference proteome</keyword>
<dbReference type="GO" id="GO:0016887">
    <property type="term" value="F:ATP hydrolysis activity"/>
    <property type="evidence" value="ECO:0007669"/>
    <property type="project" value="RHEA"/>
</dbReference>
<protein>
    <recommendedName>
        <fullName evidence="3">ATP-dependent RecD2 DNA helicase</fullName>
        <ecNumber evidence="3">5.6.2.3</ecNumber>
    </recommendedName>
    <alternativeName>
        <fullName evidence="3">DNA 5'-3' helicase subunit RecD2</fullName>
    </alternativeName>
</protein>
<dbReference type="Pfam" id="PF23139">
    <property type="entry name" value="OB_YrrC"/>
    <property type="match status" value="1"/>
</dbReference>
<comment type="function">
    <text evidence="3">DNA-dependent ATPase and ATP-dependent 5'-3' DNA helicase. Has no activity on blunt DNA or DNA with 3'-overhangs, requires at least 10 bases of 5'-ssDNA for helicase activity.</text>
</comment>
<dbReference type="CDD" id="cd17933">
    <property type="entry name" value="DEXSc_RecD-like"/>
    <property type="match status" value="1"/>
</dbReference>
<comment type="catalytic activity">
    <reaction evidence="3">
        <text>ATP + H2O = ADP + phosphate + H(+)</text>
        <dbReference type="Rhea" id="RHEA:13065"/>
        <dbReference type="ChEBI" id="CHEBI:15377"/>
        <dbReference type="ChEBI" id="CHEBI:15378"/>
        <dbReference type="ChEBI" id="CHEBI:30616"/>
        <dbReference type="ChEBI" id="CHEBI:43474"/>
        <dbReference type="ChEBI" id="CHEBI:456216"/>
        <dbReference type="EC" id="5.6.2.3"/>
    </reaction>
</comment>
<proteinExistence type="inferred from homology"/>
<dbReference type="Pfam" id="PF13538">
    <property type="entry name" value="UvrD_C_2"/>
    <property type="match status" value="1"/>
</dbReference>
<dbReference type="PANTHER" id="PTHR43788">
    <property type="entry name" value="DNA2/NAM7 HELICASE FAMILY MEMBER"/>
    <property type="match status" value="1"/>
</dbReference>
<dbReference type="InterPro" id="IPR055446">
    <property type="entry name" value="RecD2_N_OB"/>
</dbReference>
<organism evidence="5 6">
    <name type="scientific">Absicoccus porci</name>
    <dbReference type="NCBI Taxonomy" id="2486576"/>
    <lineage>
        <taxon>Bacteria</taxon>
        <taxon>Bacillati</taxon>
        <taxon>Bacillota</taxon>
        <taxon>Erysipelotrichia</taxon>
        <taxon>Erysipelotrichales</taxon>
        <taxon>Erysipelotrichaceae</taxon>
        <taxon>Absicoccus</taxon>
    </lineage>
</organism>
<dbReference type="InterPro" id="IPR050534">
    <property type="entry name" value="Coronavir_polyprotein_1ab"/>
</dbReference>
<dbReference type="EC" id="5.6.2.3" evidence="3"/>
<keyword evidence="3" id="KW-0413">Isomerase</keyword>
<dbReference type="Gene3D" id="3.40.50.300">
    <property type="entry name" value="P-loop containing nucleotide triphosphate hydrolases"/>
    <property type="match status" value="2"/>
</dbReference>
<evidence type="ECO:0000259" key="4">
    <source>
        <dbReference type="SMART" id="SM00382"/>
    </source>
</evidence>
<sequence length="714" mass="81592">MRSQIMPTETLEAKLQYVIFENPTNHYVVAQFSEIKTYHVFTATGMINEPLEDQIYELNGQYVTHPRYGKQFQILSAQKKLPNTSDAIVRFLSSDVFPTIGKKTAEDIVNHLGEDCLNQIKEDPSCLDSITKLNHKRKQIIIQGIQDFDGFSQTYAQLMQWGLDQTRITLLQEHYEDVMDVIQEDCFRPYYEINGFGYKSACKLANGMELPAKDQRRQDAYIHETICQAVLKTGNTYITLPWLMAYLAQVDQQLIIDSVHRLAKQEIIRLVEDRIYPFHLYEEEQWISSILLAHSQPIDEIEVDTINNKIKAIEFENAITYENKQKQAIFTFFQNSVMLINGGPGTGKTTIVKGILELCQDFYPDATIQLCAPTGRAAKRLARLSCYSAKTIHSLLKWNMEDNSFGMNEDDPIEVDFLIVDEFSMVDTHIFAALLKALEPHCHILLIGDENQLESVGPGKVFKDIIDSHLFPIIHLEKIFRQANGSGIVTLANQIRTEQTCTYEDGVTFIEQPTENILPTILSITQNYDINSFEILAPMYHGGAGIDQINMAMQKLKNPPSANKAELHVGATIFREDDKVMLLKNLPDDNVFNGDIGTIIAIETKKKEYCVSVDFGENVVDFDSDILYYLKHAYCISIHKSQGSEYPMVICVVDKINTRMLNQRLLYTAISRAKKELFIIGQLRLFESSVKTKQRHIRQTTLKQALQHHKTESE</sequence>
<keyword evidence="1 3" id="KW-0547">Nucleotide-binding</keyword>
<dbReference type="InterPro" id="IPR041451">
    <property type="entry name" value="RecD2_SH13"/>
</dbReference>
<dbReference type="GO" id="GO:0005524">
    <property type="term" value="F:ATP binding"/>
    <property type="evidence" value="ECO:0007669"/>
    <property type="project" value="UniProtKB-UniRule"/>
</dbReference>